<accession>A0A4S3ML94</accession>
<organism evidence="2 3">
    <name type="scientific">Aliigemmobacter aestuarii</name>
    <dbReference type="NCBI Taxonomy" id="1445661"/>
    <lineage>
        <taxon>Bacteria</taxon>
        <taxon>Pseudomonadati</taxon>
        <taxon>Pseudomonadota</taxon>
        <taxon>Alphaproteobacteria</taxon>
        <taxon>Rhodobacterales</taxon>
        <taxon>Paracoccaceae</taxon>
        <taxon>Aliigemmobacter</taxon>
    </lineage>
</organism>
<dbReference type="RefSeq" id="WP_136395001.1">
    <property type="nucleotide sequence ID" value="NZ_SSND01000003.1"/>
</dbReference>
<dbReference type="OrthoDB" id="7274522at2"/>
<reference evidence="2 3" key="1">
    <citation type="submission" date="2019-04" db="EMBL/GenBank/DDBJ databases">
        <title>Draft genome sequence of Gemmobacter aestuarii sp. nov.</title>
        <authorList>
            <person name="Hameed A."/>
            <person name="Lin S.-Y."/>
            <person name="Shahina M."/>
            <person name="Lai W.-A."/>
            <person name="Young C.-C."/>
        </authorList>
    </citation>
    <scope>NUCLEOTIDE SEQUENCE [LARGE SCALE GENOMIC DNA]</scope>
    <source>
        <strain evidence="2 3">CC-PW-75</strain>
    </source>
</reference>
<feature type="chain" id="PRO_5020294317" evidence="1">
    <location>
        <begin position="21"/>
        <end position="93"/>
    </location>
</feature>
<name>A0A4S3ML94_9RHOB</name>
<evidence type="ECO:0000313" key="2">
    <source>
        <dbReference type="EMBL" id="THD82974.1"/>
    </source>
</evidence>
<dbReference type="Proteomes" id="UP000309450">
    <property type="component" value="Unassembled WGS sequence"/>
</dbReference>
<keyword evidence="1" id="KW-0732">Signal</keyword>
<comment type="caution">
    <text evidence="2">The sequence shown here is derived from an EMBL/GenBank/DDBJ whole genome shotgun (WGS) entry which is preliminary data.</text>
</comment>
<gene>
    <name evidence="2" type="ORF">E7811_12570</name>
</gene>
<proteinExistence type="predicted"/>
<feature type="signal peptide" evidence="1">
    <location>
        <begin position="1"/>
        <end position="20"/>
    </location>
</feature>
<protein>
    <submittedName>
        <fullName evidence="2">Uncharacterized protein</fullName>
    </submittedName>
</protein>
<dbReference type="AlphaFoldDB" id="A0A4S3ML94"/>
<evidence type="ECO:0000313" key="3">
    <source>
        <dbReference type="Proteomes" id="UP000309450"/>
    </source>
</evidence>
<evidence type="ECO:0000256" key="1">
    <source>
        <dbReference type="SAM" id="SignalP"/>
    </source>
</evidence>
<sequence>MIRPTAALALIASLAAPAYADPTPLPLSYEMFEASVPHVDMALCPADLAQERTFCRMSVHAEQINVFAFSEEGDQPMVGFRSWSVDLMAGLLD</sequence>
<dbReference type="EMBL" id="SSND01000003">
    <property type="protein sequence ID" value="THD82974.1"/>
    <property type="molecule type" value="Genomic_DNA"/>
</dbReference>
<keyword evidence="3" id="KW-1185">Reference proteome</keyword>